<feature type="chain" id="PRO_5044854052" description="DUF8021 domain-containing protein" evidence="1">
    <location>
        <begin position="24"/>
        <end position="152"/>
    </location>
</feature>
<evidence type="ECO:0000256" key="1">
    <source>
        <dbReference type="SAM" id="SignalP"/>
    </source>
</evidence>
<dbReference type="Pfam" id="PF26061">
    <property type="entry name" value="DUF8021"/>
    <property type="match status" value="1"/>
</dbReference>
<gene>
    <name evidence="3" type="ORF">R1sor_015348</name>
</gene>
<comment type="caution">
    <text evidence="3">The sequence shown here is derived from an EMBL/GenBank/DDBJ whole genome shotgun (WGS) entry which is preliminary data.</text>
</comment>
<keyword evidence="1" id="KW-0732">Signal</keyword>
<keyword evidence="4" id="KW-1185">Reference proteome</keyword>
<name>A0ABD3HEZ9_9MARC</name>
<feature type="domain" description="DUF8021" evidence="2">
    <location>
        <begin position="28"/>
        <end position="121"/>
    </location>
</feature>
<evidence type="ECO:0000259" key="2">
    <source>
        <dbReference type="Pfam" id="PF26061"/>
    </source>
</evidence>
<accession>A0ABD3HEZ9</accession>
<dbReference type="AlphaFoldDB" id="A0ABD3HEZ9"/>
<evidence type="ECO:0000313" key="3">
    <source>
        <dbReference type="EMBL" id="KAL3689039.1"/>
    </source>
</evidence>
<dbReference type="EMBL" id="JBJQOH010000004">
    <property type="protein sequence ID" value="KAL3689039.1"/>
    <property type="molecule type" value="Genomic_DNA"/>
</dbReference>
<sequence>MDFRGLRFLLLVITSFLVGPSLSSESDDAACLAASKAYVAALLSFDSSQVPLHPLCIRIENGIITGVTGPEIAFDLNTSLAHRVIKRVYNEAYAVDNGLVIANYLLDTRLGPIARTARVDENFTFQFLSWGILPSDSSSFRTGNSHRQKQIC</sequence>
<feature type="signal peptide" evidence="1">
    <location>
        <begin position="1"/>
        <end position="23"/>
    </location>
</feature>
<dbReference type="Proteomes" id="UP001633002">
    <property type="component" value="Unassembled WGS sequence"/>
</dbReference>
<evidence type="ECO:0000313" key="4">
    <source>
        <dbReference type="Proteomes" id="UP001633002"/>
    </source>
</evidence>
<protein>
    <recommendedName>
        <fullName evidence="2">DUF8021 domain-containing protein</fullName>
    </recommendedName>
</protein>
<reference evidence="3 4" key="1">
    <citation type="submission" date="2024-09" db="EMBL/GenBank/DDBJ databases">
        <title>Chromosome-scale assembly of Riccia sorocarpa.</title>
        <authorList>
            <person name="Paukszto L."/>
        </authorList>
    </citation>
    <scope>NUCLEOTIDE SEQUENCE [LARGE SCALE GENOMIC DNA]</scope>
    <source>
        <strain evidence="3">LP-2024</strain>
        <tissue evidence="3">Aerial parts of the thallus</tissue>
    </source>
</reference>
<dbReference type="InterPro" id="IPR058334">
    <property type="entry name" value="DUF8021"/>
</dbReference>
<proteinExistence type="predicted"/>
<organism evidence="3 4">
    <name type="scientific">Riccia sorocarpa</name>
    <dbReference type="NCBI Taxonomy" id="122646"/>
    <lineage>
        <taxon>Eukaryota</taxon>
        <taxon>Viridiplantae</taxon>
        <taxon>Streptophyta</taxon>
        <taxon>Embryophyta</taxon>
        <taxon>Marchantiophyta</taxon>
        <taxon>Marchantiopsida</taxon>
        <taxon>Marchantiidae</taxon>
        <taxon>Marchantiales</taxon>
        <taxon>Ricciaceae</taxon>
        <taxon>Riccia</taxon>
    </lineage>
</organism>